<dbReference type="Proteomes" id="UP001241747">
    <property type="component" value="Unassembled WGS sequence"/>
</dbReference>
<proteinExistence type="predicted"/>
<dbReference type="Pfam" id="PF19662">
    <property type="entry name" value="DUF6165"/>
    <property type="match status" value="1"/>
</dbReference>
<sequence length="141" mass="15272">MSAPAGLGDAPSGVTLLAPISVGELLDKISILMLKAERLTDGGQIANVSRELEALRALRAASGLAAGFEDLFAALLDVNGRLWHVEDELRRLEALQCFDASFIALARSVYRLNDARAALKRRINLQSGSWLVEEKGYSEHP</sequence>
<evidence type="ECO:0000313" key="2">
    <source>
        <dbReference type="Proteomes" id="UP001241747"/>
    </source>
</evidence>
<accession>A0ABU0LIG2</accession>
<dbReference type="EMBL" id="JAUSVY010000011">
    <property type="protein sequence ID" value="MDQ0506928.1"/>
    <property type="molecule type" value="Genomic_DNA"/>
</dbReference>
<dbReference type="InterPro" id="IPR046163">
    <property type="entry name" value="DUF6165"/>
</dbReference>
<reference evidence="1 2" key="1">
    <citation type="submission" date="2023-07" db="EMBL/GenBank/DDBJ databases">
        <title>Genomic Encyclopedia of Type Strains, Phase IV (KMG-IV): sequencing the most valuable type-strain genomes for metagenomic binning, comparative biology and taxonomic classification.</title>
        <authorList>
            <person name="Goeker M."/>
        </authorList>
    </citation>
    <scope>NUCLEOTIDE SEQUENCE [LARGE SCALE GENOMIC DNA]</scope>
    <source>
        <strain evidence="1 2">DSM 3770</strain>
    </source>
</reference>
<keyword evidence="2" id="KW-1185">Reference proteome</keyword>
<protein>
    <submittedName>
        <fullName evidence="1">Uncharacterized protein</fullName>
    </submittedName>
</protein>
<comment type="caution">
    <text evidence="1">The sequence shown here is derived from an EMBL/GenBank/DDBJ whole genome shotgun (WGS) entry which is preliminary data.</text>
</comment>
<evidence type="ECO:0000313" key="1">
    <source>
        <dbReference type="EMBL" id="MDQ0506928.1"/>
    </source>
</evidence>
<name>A0ABU0LIG2_XANAG</name>
<dbReference type="RefSeq" id="WP_237347672.1">
    <property type="nucleotide sequence ID" value="NZ_JABWGX010000045.1"/>
</dbReference>
<gene>
    <name evidence="1" type="ORF">QOZ94_003743</name>
</gene>
<organism evidence="1 2">
    <name type="scientific">Xanthobacter agilis</name>
    <dbReference type="NCBI Taxonomy" id="47492"/>
    <lineage>
        <taxon>Bacteria</taxon>
        <taxon>Pseudomonadati</taxon>
        <taxon>Pseudomonadota</taxon>
        <taxon>Alphaproteobacteria</taxon>
        <taxon>Hyphomicrobiales</taxon>
        <taxon>Xanthobacteraceae</taxon>
        <taxon>Xanthobacter</taxon>
    </lineage>
</organism>